<protein>
    <submittedName>
        <fullName evidence="2">Alpha/beta hydrolase</fullName>
    </submittedName>
</protein>
<evidence type="ECO:0000259" key="1">
    <source>
        <dbReference type="Pfam" id="PF12697"/>
    </source>
</evidence>
<dbReference type="PANTHER" id="PTHR43798">
    <property type="entry name" value="MONOACYLGLYCEROL LIPASE"/>
    <property type="match status" value="1"/>
</dbReference>
<accession>A0AAU7TBW2</accession>
<dbReference type="SUPFAM" id="SSF53474">
    <property type="entry name" value="alpha/beta-Hydrolases"/>
    <property type="match status" value="1"/>
</dbReference>
<dbReference type="InterPro" id="IPR050266">
    <property type="entry name" value="AB_hydrolase_sf"/>
</dbReference>
<name>A0AAU7TBW2_9ACTN</name>
<dbReference type="RefSeq" id="WP_350277128.1">
    <property type="nucleotide sequence ID" value="NZ_CP158165.1"/>
</dbReference>
<dbReference type="EMBL" id="CP158165">
    <property type="protein sequence ID" value="XBV24305.1"/>
    <property type="molecule type" value="Genomic_DNA"/>
</dbReference>
<dbReference type="Pfam" id="PF12697">
    <property type="entry name" value="Abhydrolase_6"/>
    <property type="match status" value="1"/>
</dbReference>
<feature type="domain" description="AB hydrolase-1" evidence="1">
    <location>
        <begin position="39"/>
        <end position="254"/>
    </location>
</feature>
<organism evidence="2">
    <name type="scientific">Kribbella sp. HUAS MG21</name>
    <dbReference type="NCBI Taxonomy" id="3160966"/>
    <lineage>
        <taxon>Bacteria</taxon>
        <taxon>Bacillati</taxon>
        <taxon>Actinomycetota</taxon>
        <taxon>Actinomycetes</taxon>
        <taxon>Propionibacteriales</taxon>
        <taxon>Kribbellaceae</taxon>
        <taxon>Kribbella</taxon>
    </lineage>
</organism>
<dbReference type="GO" id="GO:0016787">
    <property type="term" value="F:hydrolase activity"/>
    <property type="evidence" value="ECO:0007669"/>
    <property type="project" value="UniProtKB-KW"/>
</dbReference>
<gene>
    <name evidence="2" type="ORF">ABN611_37825</name>
</gene>
<dbReference type="InterPro" id="IPR029058">
    <property type="entry name" value="AB_hydrolase_fold"/>
</dbReference>
<keyword evidence="2" id="KW-0378">Hydrolase</keyword>
<dbReference type="AlphaFoldDB" id="A0AAU7TBW2"/>
<evidence type="ECO:0000313" key="2">
    <source>
        <dbReference type="EMBL" id="XBV24305.1"/>
    </source>
</evidence>
<dbReference type="PANTHER" id="PTHR43798:SF33">
    <property type="entry name" value="HYDROLASE, PUTATIVE (AFU_ORTHOLOGUE AFUA_2G14860)-RELATED"/>
    <property type="match status" value="1"/>
</dbReference>
<dbReference type="InterPro" id="IPR000073">
    <property type="entry name" value="AB_hydrolase_1"/>
</dbReference>
<reference evidence="2" key="1">
    <citation type="submission" date="2024-06" db="EMBL/GenBank/DDBJ databases">
        <title>Kribbella sp. strain HUAS MG21 genome sequences.</title>
        <authorList>
            <person name="Mo P."/>
        </authorList>
    </citation>
    <scope>NUCLEOTIDE SEQUENCE</scope>
    <source>
        <strain evidence="2">HUAS MG21</strain>
    </source>
</reference>
<dbReference type="GO" id="GO:0016020">
    <property type="term" value="C:membrane"/>
    <property type="evidence" value="ECO:0007669"/>
    <property type="project" value="TreeGrafter"/>
</dbReference>
<dbReference type="Gene3D" id="3.40.50.1820">
    <property type="entry name" value="alpha/beta hydrolase"/>
    <property type="match status" value="1"/>
</dbReference>
<proteinExistence type="predicted"/>
<sequence length="267" mass="28748">MGFQEAYDALLDRWGVPVEHLDLGGTHVNVCGPADGPPVVLLAGHGATAAVWFAVAPRLAQRYRVYAPDLPGDAGLSTAPPPRTVAELMTWLSGVLTPLQSPVLVGHSYGAWTALTYALQAPVARLVLVDPTDCFTGLRPGYVARALPMLLRPSERRYKSFIHWETQGLPVDPEWLHLAALGSVEPSSRPVRPQRPKQFAALPPTTVVVADRSKAHHPRELARRAEAVGATVVHIPEATHHSLPALHADEVAAAVVRNREAGRGPRV</sequence>